<sequence>MDKQSLIRDMKSYCNSSFVTRRKLADYMGIKDCNHVNKYLRGLERINGKYYFIPDVAARLKERCTV</sequence>
<evidence type="ECO:0000313" key="1">
    <source>
        <dbReference type="EMBL" id="NBH62743.1"/>
    </source>
</evidence>
<reference evidence="1 2" key="1">
    <citation type="submission" date="2018-08" db="EMBL/GenBank/DDBJ databases">
        <title>Murine metabolic-syndrome-specific gut microbial biobank.</title>
        <authorList>
            <person name="Liu C."/>
        </authorList>
    </citation>
    <scope>NUCLEOTIDE SEQUENCE [LARGE SCALE GENOMIC DNA]</scope>
    <source>
        <strain evidence="1 2">28</strain>
    </source>
</reference>
<organism evidence="1 2">
    <name type="scientific">Anaerotruncus colihominis</name>
    <dbReference type="NCBI Taxonomy" id="169435"/>
    <lineage>
        <taxon>Bacteria</taxon>
        <taxon>Bacillati</taxon>
        <taxon>Bacillota</taxon>
        <taxon>Clostridia</taxon>
        <taxon>Eubacteriales</taxon>
        <taxon>Oscillospiraceae</taxon>
        <taxon>Anaerotruncus</taxon>
    </lineage>
</organism>
<evidence type="ECO:0000313" key="2">
    <source>
        <dbReference type="Proteomes" id="UP000446866"/>
    </source>
</evidence>
<evidence type="ECO:0008006" key="3">
    <source>
        <dbReference type="Google" id="ProtNLM"/>
    </source>
</evidence>
<dbReference type="Proteomes" id="UP000446866">
    <property type="component" value="Unassembled WGS sequence"/>
</dbReference>
<dbReference type="AlphaFoldDB" id="A0A845QPW3"/>
<protein>
    <recommendedName>
        <fullName evidence="3">DNA-binding protein</fullName>
    </recommendedName>
</protein>
<gene>
    <name evidence="1" type="ORF">D0435_13895</name>
</gene>
<name>A0A845QPW3_9FIRM</name>
<dbReference type="RefSeq" id="WP_160203028.1">
    <property type="nucleotide sequence ID" value="NZ_QXWK01000034.1"/>
</dbReference>
<accession>A0A845QPW3</accession>
<dbReference type="EMBL" id="QXWK01000034">
    <property type="protein sequence ID" value="NBH62743.1"/>
    <property type="molecule type" value="Genomic_DNA"/>
</dbReference>
<proteinExistence type="predicted"/>
<keyword evidence="2" id="KW-1185">Reference proteome</keyword>
<comment type="caution">
    <text evidence="1">The sequence shown here is derived from an EMBL/GenBank/DDBJ whole genome shotgun (WGS) entry which is preliminary data.</text>
</comment>